<keyword evidence="1" id="KW-0732">Signal</keyword>
<protein>
    <submittedName>
        <fullName evidence="2">Uncharacterized protein</fullName>
    </submittedName>
</protein>
<feature type="signal peptide" evidence="1">
    <location>
        <begin position="1"/>
        <end position="23"/>
    </location>
</feature>
<proteinExistence type="predicted"/>
<organism evidence="2 3">
    <name type="scientific">Adhaeribacter swui</name>
    <dbReference type="NCBI Taxonomy" id="2086471"/>
    <lineage>
        <taxon>Bacteria</taxon>
        <taxon>Pseudomonadati</taxon>
        <taxon>Bacteroidota</taxon>
        <taxon>Cytophagia</taxon>
        <taxon>Cytophagales</taxon>
        <taxon>Hymenobacteraceae</taxon>
        <taxon>Adhaeribacter</taxon>
    </lineage>
</organism>
<gene>
    <name evidence="2" type="ORF">HUW51_23800</name>
</gene>
<sequence length="1129" mass="116863">MNFIKLKLGLLLPLLISGKMLLAQNTGISDEARTPDASAVLDVYSTSKGMLVPRVTELQRTNIVNPAQGLLVYQTNGTAPGFYYYTGTTWTPIVSGSGSRWSLETGTNNIYYNSGFVGVGVTNPRNQMVVSNNLEIRRTGTAATDLAQLIFSNTANQGNFRIGGDGGDIFWQGGGGQALQMGSFWTTILTGDRQSAVFPNFSTGGTGTNANRGVLVKGARDASIPLSIQGNSVNQTANLTEWLNASGTAINVVNSAGNFGIGVTTPTQKLDVAGNLRFSGTLLPGGNAGTSGQVLQSTGNATAPVWADLSTATSSLNWALGGNTLPATPGIRNLGTISNHDLPFITNNSEKMRIQAGGNVGIGLTTPTERLEINGNMRLTGVSSGTRRIAFAGTTLGGGGGDPDGIIELRPVNTNEQQEMLFYVGNDNTTTYGPDRIRMVAEEIRFQNFNDAGASSIANAETQTGVNTRMIITPEGNVGINTDTPTERVDVTGNLKLTGAFMPNNQPGTAGFVLQSAGVNAPPVWVDPNTTSSSVNWALGGNNLTGIRTLGTISNFDLPFITNNIEKMRISAAGNVGIGVNTFNGANPEKLLVNAGTTTSVNAIVARGSINSYFQTNIQNTSTGNQASSDVVATANNGTETTNFINMGINGSNYVYQTGNPIITGKANDGYLLSAGQDFLLVNNNATKDMIFLTGGTAPANEAMRITANRNLGLGVTTPAQKLDVLGNFKLTGAFMPNGTAGTAGQVLQSAGENASPVWVTAGASSSWALGGNSVAALNTLGTTTAFDLPFITNNTEKMRIQSDGNVGIGLTAPSEKLEVNGNIRITGPNGGTRRLAFDGTTLSGGAGDPDGIIEVRPVNNSEQQEMLFYVGNDNTTTYGPDRIRMVAEEIRFQSFNDASLSSLVNAESTSGGAVTRMIITPAGNVGIGVIAPSQKLEVTGNMRLTGAFMPGNNAGTAGQVLQSAGANNSPVWVAPNASTTWALGGNSVGAVSNLGTTSAFDLPLITSGTEKMRITTAGNVAIGTTTPNSTLSVNGSLTMAVRTAAGSVTLAANDHVVINTTNGTATWNLPAANTCTGRIYRIINHGNGALTISPGVIIGYGGSTANSLAMGAAVEIISDGTNWRRMDD</sequence>
<name>A0A7G7GEJ8_9BACT</name>
<dbReference type="AlphaFoldDB" id="A0A7G7GEJ8"/>
<dbReference type="KEGG" id="aswu:HUW51_23800"/>
<dbReference type="Proteomes" id="UP000515237">
    <property type="component" value="Chromosome"/>
</dbReference>
<evidence type="ECO:0000313" key="2">
    <source>
        <dbReference type="EMBL" id="QNF35582.1"/>
    </source>
</evidence>
<keyword evidence="3" id="KW-1185">Reference proteome</keyword>
<dbReference type="RefSeq" id="WP_185272071.1">
    <property type="nucleotide sequence ID" value="NZ_CP055156.1"/>
</dbReference>
<accession>A0A7G7GEJ8</accession>
<dbReference type="EMBL" id="CP055156">
    <property type="protein sequence ID" value="QNF35582.1"/>
    <property type="molecule type" value="Genomic_DNA"/>
</dbReference>
<reference evidence="2 3" key="1">
    <citation type="journal article" date="2018" name="Int. J. Syst. Evol. Microbiol.">
        <title>Adhaeribacter swui sp. nov., isolated from wet mud.</title>
        <authorList>
            <person name="Kim D.U."/>
            <person name="Kim K.W."/>
            <person name="Kang M.S."/>
            <person name="Kim J.Y."/>
            <person name="Jang J.H."/>
            <person name="Kim M.K."/>
        </authorList>
    </citation>
    <scope>NUCLEOTIDE SEQUENCE [LARGE SCALE GENOMIC DNA]</scope>
    <source>
        <strain evidence="2 3">KCTC 52873</strain>
    </source>
</reference>
<evidence type="ECO:0000313" key="3">
    <source>
        <dbReference type="Proteomes" id="UP000515237"/>
    </source>
</evidence>
<evidence type="ECO:0000256" key="1">
    <source>
        <dbReference type="SAM" id="SignalP"/>
    </source>
</evidence>
<feature type="chain" id="PRO_5028861064" evidence="1">
    <location>
        <begin position="24"/>
        <end position="1129"/>
    </location>
</feature>